<keyword evidence="5" id="KW-0408">Iron</keyword>
<dbReference type="PANTHER" id="PTHR42944:SF1">
    <property type="entry name" value="ADENINE DNA GLYCOSYLASE"/>
    <property type="match status" value="1"/>
</dbReference>
<keyword evidence="6" id="KW-0411">Iron-sulfur</keyword>
<keyword evidence="2" id="KW-0479">Metal-binding</keyword>
<feature type="region of interest" description="Disordered" evidence="9">
    <location>
        <begin position="188"/>
        <end position="227"/>
    </location>
</feature>
<evidence type="ECO:0000256" key="9">
    <source>
        <dbReference type="SAM" id="MobiDB-lite"/>
    </source>
</evidence>
<evidence type="ECO:0000256" key="8">
    <source>
        <dbReference type="ARBA" id="ARBA00023295"/>
    </source>
</evidence>
<dbReference type="GO" id="GO:0046872">
    <property type="term" value="F:metal ion binding"/>
    <property type="evidence" value="ECO:0007669"/>
    <property type="project" value="UniProtKB-KW"/>
</dbReference>
<evidence type="ECO:0000313" key="10">
    <source>
        <dbReference type="EMBL" id="TFY51505.1"/>
    </source>
</evidence>
<evidence type="ECO:0000256" key="6">
    <source>
        <dbReference type="ARBA" id="ARBA00023014"/>
    </source>
</evidence>
<dbReference type="GO" id="GO:0006284">
    <property type="term" value="P:base-excision repair"/>
    <property type="evidence" value="ECO:0007669"/>
    <property type="project" value="InterPro"/>
</dbReference>
<sequence>MDLAASDIETVNGLWKGLGYYSRAARLLSGAKKVVEQFDGRLPDNAKDLETHIPGIGSPVTSFPMKVVKKKSREELDIVNVIEWRHHADGERWFLLVRRPEGEQIEIPHTLLSGILAVPLPQYAARTSADQTYKASSSSEGSSTLRIVKVAPAGDVIHIFSHIKKTYRIQWVVLEGGSAEPPCLAPLSPPAPVGGPTKRAVNADGKKSSKVRKAPSKAGQPKALHSEAPVQAMWMPMDDVINANIGTGVLKVWNQTRKLWGDVS</sequence>
<dbReference type="GO" id="GO:0035485">
    <property type="term" value="F:adenine/guanine mispair binding"/>
    <property type="evidence" value="ECO:0007669"/>
    <property type="project" value="TreeGrafter"/>
</dbReference>
<dbReference type="PANTHER" id="PTHR42944">
    <property type="entry name" value="ADENINE DNA GLYCOSYLASE"/>
    <property type="match status" value="1"/>
</dbReference>
<dbReference type="Gene3D" id="3.90.79.10">
    <property type="entry name" value="Nucleoside Triphosphate Pyrophosphohydrolase"/>
    <property type="match status" value="1"/>
</dbReference>
<dbReference type="SUPFAM" id="SSF48150">
    <property type="entry name" value="DNA-glycosylase"/>
    <property type="match status" value="1"/>
</dbReference>
<protein>
    <submittedName>
        <fullName evidence="10">Uncharacterized protein</fullName>
    </submittedName>
</protein>
<dbReference type="Proteomes" id="UP000298390">
    <property type="component" value="Unassembled WGS sequence"/>
</dbReference>
<keyword evidence="8" id="KW-0326">Glycosidase</keyword>
<evidence type="ECO:0000256" key="1">
    <source>
        <dbReference type="ARBA" id="ARBA00001966"/>
    </source>
</evidence>
<dbReference type="InterPro" id="IPR015797">
    <property type="entry name" value="NUDIX_hydrolase-like_dom_sf"/>
</dbReference>
<organism evidence="10 11">
    <name type="scientific">Rhodofomes roseus</name>
    <dbReference type="NCBI Taxonomy" id="34475"/>
    <lineage>
        <taxon>Eukaryota</taxon>
        <taxon>Fungi</taxon>
        <taxon>Dikarya</taxon>
        <taxon>Basidiomycota</taxon>
        <taxon>Agaricomycotina</taxon>
        <taxon>Agaricomycetes</taxon>
        <taxon>Polyporales</taxon>
        <taxon>Rhodofomes</taxon>
    </lineage>
</organism>
<dbReference type="InterPro" id="IPR011257">
    <property type="entry name" value="DNA_glycosylase"/>
</dbReference>
<dbReference type="EMBL" id="SEKV01001169">
    <property type="protein sequence ID" value="TFY51505.1"/>
    <property type="molecule type" value="Genomic_DNA"/>
</dbReference>
<evidence type="ECO:0000256" key="2">
    <source>
        <dbReference type="ARBA" id="ARBA00022723"/>
    </source>
</evidence>
<dbReference type="STRING" id="34475.A0A4Y9XN36"/>
<comment type="cofactor">
    <cofactor evidence="1">
        <name>[4Fe-4S] cluster</name>
        <dbReference type="ChEBI" id="CHEBI:49883"/>
    </cofactor>
</comment>
<dbReference type="GO" id="GO:0032357">
    <property type="term" value="F:oxidized purine DNA binding"/>
    <property type="evidence" value="ECO:0007669"/>
    <property type="project" value="TreeGrafter"/>
</dbReference>
<name>A0A4Y9XN36_9APHY</name>
<dbReference type="GO" id="GO:0034039">
    <property type="term" value="F:8-oxo-7,8-dihydroguanine DNA N-glycosylase activity"/>
    <property type="evidence" value="ECO:0007669"/>
    <property type="project" value="TreeGrafter"/>
</dbReference>
<evidence type="ECO:0000313" key="11">
    <source>
        <dbReference type="Proteomes" id="UP000298390"/>
    </source>
</evidence>
<evidence type="ECO:0000256" key="4">
    <source>
        <dbReference type="ARBA" id="ARBA00022801"/>
    </source>
</evidence>
<keyword evidence="7" id="KW-0234">DNA repair</keyword>
<keyword evidence="4" id="KW-0378">Hydrolase</keyword>
<dbReference type="GO" id="GO:0006298">
    <property type="term" value="P:mismatch repair"/>
    <property type="evidence" value="ECO:0007669"/>
    <property type="project" value="TreeGrafter"/>
</dbReference>
<accession>A0A4Y9XN36</accession>
<comment type="caution">
    <text evidence="10">The sequence shown here is derived from an EMBL/GenBank/DDBJ whole genome shotgun (WGS) entry which is preliminary data.</text>
</comment>
<dbReference type="InterPro" id="IPR044298">
    <property type="entry name" value="MIG/MutY"/>
</dbReference>
<dbReference type="AlphaFoldDB" id="A0A4Y9XN36"/>
<proteinExistence type="predicted"/>
<reference evidence="10 11" key="1">
    <citation type="submission" date="2019-01" db="EMBL/GenBank/DDBJ databases">
        <title>Genome sequencing of the rare red list fungi Fomitopsis rosea.</title>
        <authorList>
            <person name="Buettner E."/>
            <person name="Kellner H."/>
        </authorList>
    </citation>
    <scope>NUCLEOTIDE SEQUENCE [LARGE SCALE GENOMIC DNA]</scope>
    <source>
        <strain evidence="10 11">DSM 105464</strain>
    </source>
</reference>
<dbReference type="GO" id="GO:0051536">
    <property type="term" value="F:iron-sulfur cluster binding"/>
    <property type="evidence" value="ECO:0007669"/>
    <property type="project" value="UniProtKB-KW"/>
</dbReference>
<keyword evidence="3" id="KW-0227">DNA damage</keyword>
<evidence type="ECO:0000256" key="3">
    <source>
        <dbReference type="ARBA" id="ARBA00022763"/>
    </source>
</evidence>
<dbReference type="SUPFAM" id="SSF55811">
    <property type="entry name" value="Nudix"/>
    <property type="match status" value="1"/>
</dbReference>
<gene>
    <name evidence="10" type="ORF">EVJ58_g10530</name>
</gene>
<dbReference type="GO" id="GO:0000701">
    <property type="term" value="F:purine-specific mismatch base pair DNA N-glycosylase activity"/>
    <property type="evidence" value="ECO:0007669"/>
    <property type="project" value="TreeGrafter"/>
</dbReference>
<dbReference type="GO" id="GO:0005634">
    <property type="term" value="C:nucleus"/>
    <property type="evidence" value="ECO:0007669"/>
    <property type="project" value="TreeGrafter"/>
</dbReference>
<evidence type="ECO:0000256" key="5">
    <source>
        <dbReference type="ARBA" id="ARBA00023004"/>
    </source>
</evidence>
<dbReference type="Gene3D" id="1.10.340.30">
    <property type="entry name" value="Hypothetical protein, domain 2"/>
    <property type="match status" value="1"/>
</dbReference>
<evidence type="ECO:0000256" key="7">
    <source>
        <dbReference type="ARBA" id="ARBA00023204"/>
    </source>
</evidence>